<dbReference type="Pfam" id="PF00004">
    <property type="entry name" value="AAA"/>
    <property type="match status" value="1"/>
</dbReference>
<dbReference type="GO" id="GO:0005741">
    <property type="term" value="C:mitochondrial outer membrane"/>
    <property type="evidence" value="ECO:0007669"/>
    <property type="project" value="UniProtKB-SubCell"/>
</dbReference>
<evidence type="ECO:0000313" key="9">
    <source>
        <dbReference type="Proteomes" id="UP000053259"/>
    </source>
</evidence>
<sequence>MYASCRCVGWQACRTRAHKAYRAVSKQHRGFFTILACRQAALPSDAGSKRGDSSCGEDAAKHKPVTSKWRKRQNLYARNGFDSSYMIVDPVTGSAEIVERDTKARDKQASRTLPSIQLPSWFDDCVLWPDHQVGTSKYPFKKRIISLPSKDSSVAGISFVQEADNNFHHQTCKDEVLPSERMWLDPLVFAEIDGVIRTSLELPPSKDKDTPLSVRSTVSLHCPLEGCMPLLGDIVEHIAATQDSGILRLSAQDLAELGGNYVCPDAGLDVSLQTLPFDAYSETIEESVESDESADEEDTTEEEDDRERSQNMQTAAMVLQPTLIPMHGGSVEDILKNLTAAFSPTGLGIGTDSKKHTKGTEKGEEEVDVEPLMDEALLDKFLNALIDAAWSRRAQGADAATKPRRRLVVCLEDMIRISQTAIGIELVERLAQVIRRRRMENGENIVLVGISIDKDLLSSADAGRTIQWETDHSIWRTFIVMPHSADGSVITSQEQCLRQLHAQRILNINIRNWYMVLSLMAPALAPSRHQILGSLNNEIGSALGFTKTFLPRDEIQRLATTSIARALSQKRKTVGLDDLVRAVDDSRVMDATRHARLQSLRNFEASSSTKGVFGPKDPLDAFFPSLDPQKPISLAGLDPQPVGLFDISSRLRSLQREADRYEKRLISGVILPERINTTFEDVHVARSTVEAVRDLTSLSLQRPDAFKYGVLAKNTLSGVLLYGPPGTGKTMLAKAVAKESKAAVLTVTGSDVNQMWVGESEKTVKAIFTLARKLAPCVVFIDEADALLASRGSDGRGGRPNHRDTINQFLLEWDGMNESGVFLMVATNRPFDLDDAVLRRLPRRVLVDLPDKDDREAILRIHLKGETISNDVDISELAEQTPYYSGSDLKNVVVSAALAAVKDELEAKKKADAQGEPYQFPEKRTLQKVHFVNAIGEISASVTGDMSSLGQIKKFDEQYGDRKGRRKKNPYGFLKVEEREEYARVRA</sequence>
<dbReference type="InterPro" id="IPR051701">
    <property type="entry name" value="Mito_OM_Translocase_MSP1"/>
</dbReference>
<evidence type="ECO:0000256" key="6">
    <source>
        <dbReference type="SAM" id="MobiDB-lite"/>
    </source>
</evidence>
<keyword evidence="3" id="KW-0472">Membrane</keyword>
<feature type="region of interest" description="Disordered" evidence="6">
    <location>
        <begin position="44"/>
        <end position="63"/>
    </location>
</feature>
<feature type="compositionally biased region" description="Acidic residues" evidence="6">
    <location>
        <begin position="283"/>
        <end position="305"/>
    </location>
</feature>
<keyword evidence="5" id="KW-0496">Mitochondrion</keyword>
<feature type="region of interest" description="Disordered" evidence="6">
    <location>
        <begin position="283"/>
        <end position="311"/>
    </location>
</feature>
<dbReference type="AlphaFoldDB" id="A0A0D2B4K8"/>
<dbReference type="GO" id="GO:0016887">
    <property type="term" value="F:ATP hydrolysis activity"/>
    <property type="evidence" value="ECO:0007669"/>
    <property type="project" value="InterPro"/>
</dbReference>
<feature type="domain" description="AAA+ ATPase" evidence="7">
    <location>
        <begin position="715"/>
        <end position="851"/>
    </location>
</feature>
<evidence type="ECO:0000259" key="7">
    <source>
        <dbReference type="SMART" id="SM00382"/>
    </source>
</evidence>
<gene>
    <name evidence="8" type="ORF">PV09_02655</name>
</gene>
<dbReference type="RefSeq" id="XP_016216038.1">
    <property type="nucleotide sequence ID" value="XM_016355732.1"/>
</dbReference>
<dbReference type="PANTHER" id="PTHR45644:SF56">
    <property type="entry name" value="AAA ATPASE, PUTATIVE (AFU_ORTHOLOGUE AFUA_2G12920)-RELATED"/>
    <property type="match status" value="1"/>
</dbReference>
<organism evidence="8 9">
    <name type="scientific">Verruconis gallopava</name>
    <dbReference type="NCBI Taxonomy" id="253628"/>
    <lineage>
        <taxon>Eukaryota</taxon>
        <taxon>Fungi</taxon>
        <taxon>Dikarya</taxon>
        <taxon>Ascomycota</taxon>
        <taxon>Pezizomycotina</taxon>
        <taxon>Dothideomycetes</taxon>
        <taxon>Pleosporomycetidae</taxon>
        <taxon>Venturiales</taxon>
        <taxon>Sympoventuriaceae</taxon>
        <taxon>Verruconis</taxon>
    </lineage>
</organism>
<feature type="compositionally biased region" description="Basic and acidic residues" evidence="6">
    <location>
        <begin position="352"/>
        <end position="362"/>
    </location>
</feature>
<accession>A0A0D2B4K8</accession>
<evidence type="ECO:0000313" key="8">
    <source>
        <dbReference type="EMBL" id="KIW06169.1"/>
    </source>
</evidence>
<reference evidence="8 9" key="1">
    <citation type="submission" date="2015-01" db="EMBL/GenBank/DDBJ databases">
        <title>The Genome Sequence of Ochroconis gallopava CBS43764.</title>
        <authorList>
            <consortium name="The Broad Institute Genomics Platform"/>
            <person name="Cuomo C."/>
            <person name="de Hoog S."/>
            <person name="Gorbushina A."/>
            <person name="Stielow B."/>
            <person name="Teixiera M."/>
            <person name="Abouelleil A."/>
            <person name="Chapman S.B."/>
            <person name="Priest M."/>
            <person name="Young S.K."/>
            <person name="Wortman J."/>
            <person name="Nusbaum C."/>
            <person name="Birren B."/>
        </authorList>
    </citation>
    <scope>NUCLEOTIDE SEQUENCE [LARGE SCALE GENOMIC DNA]</scope>
    <source>
        <strain evidence="8 9">CBS 43764</strain>
    </source>
</reference>
<dbReference type="HOGENOM" id="CLU_004223_1_0_1"/>
<comment type="subcellular location">
    <subcellularLocation>
        <location evidence="1">Mitochondrion outer membrane</location>
        <topology evidence="1">Single-pass membrane protein</topology>
    </subcellularLocation>
</comment>
<keyword evidence="2" id="KW-0547">Nucleotide-binding</keyword>
<name>A0A0D2B4K8_9PEZI</name>
<dbReference type="OrthoDB" id="39734at2759"/>
<evidence type="ECO:0000256" key="1">
    <source>
        <dbReference type="ARBA" id="ARBA00004572"/>
    </source>
</evidence>
<dbReference type="Pfam" id="PF17862">
    <property type="entry name" value="AAA_lid_3"/>
    <property type="match status" value="1"/>
</dbReference>
<evidence type="ECO:0000256" key="2">
    <source>
        <dbReference type="ARBA" id="ARBA00022741"/>
    </source>
</evidence>
<dbReference type="PANTHER" id="PTHR45644">
    <property type="entry name" value="AAA ATPASE, PUTATIVE (AFU_ORTHOLOGUE AFUA_2G12920)-RELATED-RELATED"/>
    <property type="match status" value="1"/>
</dbReference>
<dbReference type="SUPFAM" id="SSF52540">
    <property type="entry name" value="P-loop containing nucleoside triphosphate hydrolases"/>
    <property type="match status" value="1"/>
</dbReference>
<proteinExistence type="predicted"/>
<dbReference type="GeneID" id="27310628"/>
<dbReference type="EMBL" id="KN847535">
    <property type="protein sequence ID" value="KIW06169.1"/>
    <property type="molecule type" value="Genomic_DNA"/>
</dbReference>
<dbReference type="InterPro" id="IPR003960">
    <property type="entry name" value="ATPase_AAA_CS"/>
</dbReference>
<keyword evidence="9" id="KW-1185">Reference proteome</keyword>
<dbReference type="Gene3D" id="3.40.50.300">
    <property type="entry name" value="P-loop containing nucleotide triphosphate hydrolases"/>
    <property type="match status" value="1"/>
</dbReference>
<dbReference type="SMART" id="SM00382">
    <property type="entry name" value="AAA"/>
    <property type="match status" value="1"/>
</dbReference>
<dbReference type="PROSITE" id="PS00674">
    <property type="entry name" value="AAA"/>
    <property type="match status" value="1"/>
</dbReference>
<dbReference type="Gene3D" id="1.10.8.60">
    <property type="match status" value="1"/>
</dbReference>
<dbReference type="GO" id="GO:0005524">
    <property type="term" value="F:ATP binding"/>
    <property type="evidence" value="ECO:0007669"/>
    <property type="project" value="UniProtKB-KW"/>
</dbReference>
<dbReference type="STRING" id="253628.A0A0D2B4K8"/>
<evidence type="ECO:0000256" key="3">
    <source>
        <dbReference type="ARBA" id="ARBA00022787"/>
    </source>
</evidence>
<dbReference type="InterPro" id="IPR003959">
    <property type="entry name" value="ATPase_AAA_core"/>
</dbReference>
<keyword evidence="3" id="KW-1000">Mitochondrion outer membrane</keyword>
<dbReference type="VEuPathDB" id="FungiDB:PV09_02655"/>
<keyword evidence="4" id="KW-0067">ATP-binding</keyword>
<dbReference type="InterPro" id="IPR041569">
    <property type="entry name" value="AAA_lid_3"/>
</dbReference>
<evidence type="ECO:0000256" key="4">
    <source>
        <dbReference type="ARBA" id="ARBA00022840"/>
    </source>
</evidence>
<evidence type="ECO:0000256" key="5">
    <source>
        <dbReference type="ARBA" id="ARBA00023128"/>
    </source>
</evidence>
<dbReference type="InParanoid" id="A0A0D2B4K8"/>
<dbReference type="InterPro" id="IPR003593">
    <property type="entry name" value="AAA+_ATPase"/>
</dbReference>
<dbReference type="Proteomes" id="UP000053259">
    <property type="component" value="Unassembled WGS sequence"/>
</dbReference>
<protein>
    <recommendedName>
        <fullName evidence="7">AAA+ ATPase domain-containing protein</fullName>
    </recommendedName>
</protein>
<dbReference type="InterPro" id="IPR027417">
    <property type="entry name" value="P-loop_NTPase"/>
</dbReference>
<feature type="region of interest" description="Disordered" evidence="6">
    <location>
        <begin position="348"/>
        <end position="367"/>
    </location>
</feature>